<evidence type="ECO:0000256" key="5">
    <source>
        <dbReference type="ARBA" id="ARBA00023136"/>
    </source>
</evidence>
<evidence type="ECO:0000256" key="4">
    <source>
        <dbReference type="ARBA" id="ARBA00022989"/>
    </source>
</evidence>
<dbReference type="RefSeq" id="WP_247414365.1">
    <property type="nucleotide sequence ID" value="NZ_JALLGW010000001.1"/>
</dbReference>
<feature type="compositionally biased region" description="Basic and acidic residues" evidence="6">
    <location>
        <begin position="280"/>
        <end position="292"/>
    </location>
</feature>
<dbReference type="InterPro" id="IPR017039">
    <property type="entry name" value="Virul_fac_BrkB"/>
</dbReference>
<keyword evidence="5 7" id="KW-0472">Membrane</keyword>
<keyword evidence="9" id="KW-1185">Reference proteome</keyword>
<dbReference type="EMBL" id="JBHSQH010000001">
    <property type="protein sequence ID" value="MFC5971470.1"/>
    <property type="molecule type" value="Genomic_DNA"/>
</dbReference>
<evidence type="ECO:0000313" key="9">
    <source>
        <dbReference type="Proteomes" id="UP001596099"/>
    </source>
</evidence>
<dbReference type="GO" id="GO:0005886">
    <property type="term" value="C:plasma membrane"/>
    <property type="evidence" value="ECO:0007669"/>
    <property type="project" value="UniProtKB-SubCell"/>
</dbReference>
<dbReference type="PANTHER" id="PTHR30213:SF0">
    <property type="entry name" value="UPF0761 MEMBRANE PROTEIN YIHY"/>
    <property type="match status" value="1"/>
</dbReference>
<sequence length="437" mass="47005">MSRSARRSIDILRGVIRGVQSDRITFIAASLSYYAFVSLIPLLMLALVVANVVGGEGFQNAVLDLAESNLGGDTGATVVDTVTGGEGQAGASVVALVTLTWSSLKLFRGMDVGFSIAYRSPLPEGIVGQLKRGFVTLLAVGGGIVFTVAVGTVIALSPADLVIGGYSLLGLLGTLALLCGLTVTFLPLYYFLPNTEITVREALPGAAFAAVGWTALQTGFRLYTQYASGYEAYGVLAGALLLLTFLYFGGLVVLTGVVLNSVLAGRVSTDEDFDTDADTDASRPTDTHRSLMADDTSDSTRYDPTAPDDDREPSAMAEDDLEAEVRRLRHEVRSFEDRIEERTVHRDELESDLKRYVRQRARRGKARGWGPYLVLLYGTAMTLGAFWWLSGGWAILAMVVVWLSTLGLYVVFVVLGLTFGALGLPGKLLDRVRSFRS</sequence>
<dbReference type="Proteomes" id="UP001596099">
    <property type="component" value="Unassembled WGS sequence"/>
</dbReference>
<evidence type="ECO:0000256" key="1">
    <source>
        <dbReference type="ARBA" id="ARBA00004651"/>
    </source>
</evidence>
<dbReference type="Pfam" id="PF03631">
    <property type="entry name" value="Virul_fac_BrkB"/>
    <property type="match status" value="1"/>
</dbReference>
<feature type="transmembrane region" description="Helical" evidence="7">
    <location>
        <begin position="134"/>
        <end position="156"/>
    </location>
</feature>
<feature type="region of interest" description="Disordered" evidence="6">
    <location>
        <begin position="273"/>
        <end position="317"/>
    </location>
</feature>
<keyword evidence="2" id="KW-1003">Cell membrane</keyword>
<dbReference type="PANTHER" id="PTHR30213">
    <property type="entry name" value="INNER MEMBRANE PROTEIN YHJD"/>
    <property type="match status" value="1"/>
</dbReference>
<name>A0ABD5RMR3_9EURY</name>
<dbReference type="NCBIfam" id="TIGR00765">
    <property type="entry name" value="yihY_not_rbn"/>
    <property type="match status" value="1"/>
</dbReference>
<accession>A0ABD5RMR3</accession>
<feature type="transmembrane region" description="Helical" evidence="7">
    <location>
        <begin position="31"/>
        <end position="53"/>
    </location>
</feature>
<evidence type="ECO:0000313" key="8">
    <source>
        <dbReference type="EMBL" id="MFC5971470.1"/>
    </source>
</evidence>
<dbReference type="AlphaFoldDB" id="A0ABD5RMR3"/>
<feature type="transmembrane region" description="Helical" evidence="7">
    <location>
        <begin position="369"/>
        <end position="389"/>
    </location>
</feature>
<feature type="transmembrane region" description="Helical" evidence="7">
    <location>
        <begin position="202"/>
        <end position="220"/>
    </location>
</feature>
<comment type="subcellular location">
    <subcellularLocation>
        <location evidence="1">Cell membrane</location>
        <topology evidence="1">Multi-pass membrane protein</topology>
    </subcellularLocation>
</comment>
<comment type="caution">
    <text evidence="8">The sequence shown here is derived from an EMBL/GenBank/DDBJ whole genome shotgun (WGS) entry which is preliminary data.</text>
</comment>
<evidence type="ECO:0000256" key="2">
    <source>
        <dbReference type="ARBA" id="ARBA00022475"/>
    </source>
</evidence>
<feature type="transmembrane region" description="Helical" evidence="7">
    <location>
        <begin position="168"/>
        <end position="190"/>
    </location>
</feature>
<reference evidence="8 9" key="1">
    <citation type="journal article" date="2019" name="Int. J. Syst. Evol. Microbiol.">
        <title>The Global Catalogue of Microorganisms (GCM) 10K type strain sequencing project: providing services to taxonomists for standard genome sequencing and annotation.</title>
        <authorList>
            <consortium name="The Broad Institute Genomics Platform"/>
            <consortium name="The Broad Institute Genome Sequencing Center for Infectious Disease"/>
            <person name="Wu L."/>
            <person name="Ma J."/>
        </authorList>
    </citation>
    <scope>NUCLEOTIDE SEQUENCE [LARGE SCALE GENOMIC DNA]</scope>
    <source>
        <strain evidence="8 9">CGMCC 1.12543</strain>
    </source>
</reference>
<feature type="compositionally biased region" description="Acidic residues" evidence="6">
    <location>
        <begin position="306"/>
        <end position="317"/>
    </location>
</feature>
<keyword evidence="4 7" id="KW-1133">Transmembrane helix</keyword>
<evidence type="ECO:0000256" key="7">
    <source>
        <dbReference type="SAM" id="Phobius"/>
    </source>
</evidence>
<evidence type="ECO:0000256" key="6">
    <source>
        <dbReference type="SAM" id="MobiDB-lite"/>
    </source>
</evidence>
<feature type="transmembrane region" description="Helical" evidence="7">
    <location>
        <begin position="395"/>
        <end position="424"/>
    </location>
</feature>
<proteinExistence type="predicted"/>
<protein>
    <submittedName>
        <fullName evidence="8">YhjD/YihY/BrkB family envelope integrity protein</fullName>
    </submittedName>
</protein>
<feature type="transmembrane region" description="Helical" evidence="7">
    <location>
        <begin position="232"/>
        <end position="259"/>
    </location>
</feature>
<organism evidence="8 9">
    <name type="scientific">Halomarina salina</name>
    <dbReference type="NCBI Taxonomy" id="1872699"/>
    <lineage>
        <taxon>Archaea</taxon>
        <taxon>Methanobacteriati</taxon>
        <taxon>Methanobacteriota</taxon>
        <taxon>Stenosarchaea group</taxon>
        <taxon>Halobacteria</taxon>
        <taxon>Halobacteriales</taxon>
        <taxon>Natronomonadaceae</taxon>
        <taxon>Halomarina</taxon>
    </lineage>
</organism>
<gene>
    <name evidence="8" type="ORF">ACFPYI_09025</name>
</gene>
<feature type="transmembrane region" description="Helical" evidence="7">
    <location>
        <begin position="89"/>
        <end position="107"/>
    </location>
</feature>
<keyword evidence="3 7" id="KW-0812">Transmembrane</keyword>
<evidence type="ECO:0000256" key="3">
    <source>
        <dbReference type="ARBA" id="ARBA00022692"/>
    </source>
</evidence>